<dbReference type="Pfam" id="PF03235">
    <property type="entry name" value="GmrSD_N"/>
    <property type="match status" value="1"/>
</dbReference>
<dbReference type="RefSeq" id="WP_341601298.1">
    <property type="nucleotide sequence ID" value="NZ_JBAKAW010000002.1"/>
</dbReference>
<dbReference type="EMBL" id="JBAKAW010000002">
    <property type="protein sequence ID" value="MEL0653723.1"/>
    <property type="molecule type" value="Genomic_DNA"/>
</dbReference>
<protein>
    <submittedName>
        <fullName evidence="3">DUF262 domain-containing protein</fullName>
    </submittedName>
</protein>
<dbReference type="PANTHER" id="PTHR35149:SF1">
    <property type="entry name" value="DUF5655 DOMAIN-CONTAINING PROTEIN"/>
    <property type="match status" value="1"/>
</dbReference>
<accession>A0ABU9GW19</accession>
<dbReference type="PANTHER" id="PTHR35149">
    <property type="entry name" value="SLL5132 PROTEIN"/>
    <property type="match status" value="1"/>
</dbReference>
<reference evidence="3 4" key="1">
    <citation type="submission" date="2024-02" db="EMBL/GenBank/DDBJ databases">
        <title>Bacteria isolated from the canopy kelp, Nereocystis luetkeana.</title>
        <authorList>
            <person name="Pfister C.A."/>
            <person name="Younker I.T."/>
            <person name="Light S.H."/>
        </authorList>
    </citation>
    <scope>NUCLEOTIDE SEQUENCE [LARGE SCALE GENOMIC DNA]</scope>
    <source>
        <strain evidence="3 4">TI.1.03</strain>
    </source>
</reference>
<proteinExistence type="predicted"/>
<feature type="domain" description="GmrSD restriction endonucleases C-terminal" evidence="2">
    <location>
        <begin position="518"/>
        <end position="600"/>
    </location>
</feature>
<name>A0ABU9GW19_9GAMM</name>
<evidence type="ECO:0000313" key="4">
    <source>
        <dbReference type="Proteomes" id="UP001371391"/>
    </source>
</evidence>
<comment type="caution">
    <text evidence="3">The sequence shown here is derived from an EMBL/GenBank/DDBJ whole genome shotgun (WGS) entry which is preliminary data.</text>
</comment>
<sequence>MSECNELELKSINDLLELSFFIPAYQRGYRWSKRQVTELLDDIKEFQQQAENSNKNAFYCLQPIVVKQHNDDWELVDGQQRLTTIYIILTYLKDILTLLGKSRYQLSYETREESAEFLKDIDEERGEENIDFFHIVQAKKAVEEWFKAQDGTYQIKFIQTLLNDDDTGKNVKVIWYQIDESENVTEVFTRLNMGKIPLVNAELVKALFLKSSNFAQDVDGSMSKKPIQDLQQLKISQEWDVIEKRLQDDAFWYFISNKSIATNRIEFVLDLASRSLDDESILDTDKLKIFLTFNRLLSANGDKNKTVDVAREWLKIKQCFMTLEEWYTDRALFHLIGYLVSQKVSITHIFDLHQESLTKYDFRQSLLKLVFSKTFNGREIDTLSQELLEERLSAFTYESGAHRLKPILLLFNVASLLANPATNARFQFDKYKLDSWDIEHIRSVASEMPNNKDKQKAWLENVVAYISSDEVLETDESDGDVNNEELSIKLEAAELLQTANFNNEQFEALYDKVRAHYDPDGNEDVDNSIGNLTLLDSKTNRSYQNAVFPIKRARIIALDKKATFVPLCTKNAFLKYYSKQVDKMLYWEAKDSEDHQRTMVEMLLGFFQGSGVHQKELGHE</sequence>
<evidence type="ECO:0000259" key="1">
    <source>
        <dbReference type="Pfam" id="PF03235"/>
    </source>
</evidence>
<dbReference type="InterPro" id="IPR004919">
    <property type="entry name" value="GmrSD_N"/>
</dbReference>
<dbReference type="InterPro" id="IPR011089">
    <property type="entry name" value="GmrSD_C"/>
</dbReference>
<dbReference type="Proteomes" id="UP001371391">
    <property type="component" value="Unassembled WGS sequence"/>
</dbReference>
<organism evidence="3 4">
    <name type="scientific">Pseudoalteromonas issachenkonii</name>
    <dbReference type="NCBI Taxonomy" id="152297"/>
    <lineage>
        <taxon>Bacteria</taxon>
        <taxon>Pseudomonadati</taxon>
        <taxon>Pseudomonadota</taxon>
        <taxon>Gammaproteobacteria</taxon>
        <taxon>Alteromonadales</taxon>
        <taxon>Pseudoalteromonadaceae</taxon>
        <taxon>Pseudoalteromonas</taxon>
    </lineage>
</organism>
<feature type="domain" description="GmrSD restriction endonucleases N-terminal" evidence="1">
    <location>
        <begin position="16"/>
        <end position="209"/>
    </location>
</feature>
<evidence type="ECO:0000259" key="2">
    <source>
        <dbReference type="Pfam" id="PF07510"/>
    </source>
</evidence>
<dbReference type="CDD" id="cd16387">
    <property type="entry name" value="ParB_N_Srx"/>
    <property type="match status" value="1"/>
</dbReference>
<keyword evidence="4" id="KW-1185">Reference proteome</keyword>
<dbReference type="Pfam" id="PF07510">
    <property type="entry name" value="GmrSD_C"/>
    <property type="match status" value="1"/>
</dbReference>
<evidence type="ECO:0000313" key="3">
    <source>
        <dbReference type="EMBL" id="MEL0653723.1"/>
    </source>
</evidence>
<gene>
    <name evidence="3" type="ORF">V6257_01650</name>
</gene>